<evidence type="ECO:0000313" key="3">
    <source>
        <dbReference type="Proteomes" id="UP000438429"/>
    </source>
</evidence>
<dbReference type="EMBL" id="VEVO01000006">
    <property type="protein sequence ID" value="KAF0040567.1"/>
    <property type="molecule type" value="Genomic_DNA"/>
</dbReference>
<gene>
    <name evidence="2" type="ORF">F2P81_006465</name>
</gene>
<feature type="compositionally biased region" description="Pro residues" evidence="1">
    <location>
        <begin position="1"/>
        <end position="20"/>
    </location>
</feature>
<evidence type="ECO:0000256" key="1">
    <source>
        <dbReference type="SAM" id="MobiDB-lite"/>
    </source>
</evidence>
<protein>
    <submittedName>
        <fullName evidence="2">Uncharacterized protein</fullName>
    </submittedName>
</protein>
<sequence>MHPESPPPDRCTRPPPPNLPYPMAQQTPHPPDCHPGAHPHATATTEVVKAFASLQHQTEEEEGKEGEEEFLAGAGTDRTGSQMAFIKLKRVKDLTFSTNNMRALHSLPAVAFLTLLLCLPSPGHG</sequence>
<dbReference type="Proteomes" id="UP000438429">
    <property type="component" value="Unassembled WGS sequence"/>
</dbReference>
<proteinExistence type="predicted"/>
<accession>A0A6A4T366</accession>
<reference evidence="2 3" key="1">
    <citation type="submission" date="2019-06" db="EMBL/GenBank/DDBJ databases">
        <title>Draft genomes of female and male turbot (Scophthalmus maximus).</title>
        <authorList>
            <person name="Xu H."/>
            <person name="Xu X.-W."/>
            <person name="Shao C."/>
            <person name="Chen S."/>
        </authorList>
    </citation>
    <scope>NUCLEOTIDE SEQUENCE [LARGE SCALE GENOMIC DNA]</scope>
    <source>
        <strain evidence="2">Ysfricsl-2016a</strain>
        <tissue evidence="2">Blood</tissue>
    </source>
</reference>
<evidence type="ECO:0000313" key="2">
    <source>
        <dbReference type="EMBL" id="KAF0040567.1"/>
    </source>
</evidence>
<feature type="non-terminal residue" evidence="2">
    <location>
        <position position="125"/>
    </location>
</feature>
<dbReference type="AlphaFoldDB" id="A0A6A4T366"/>
<organism evidence="2 3">
    <name type="scientific">Scophthalmus maximus</name>
    <name type="common">Turbot</name>
    <name type="synonym">Psetta maxima</name>
    <dbReference type="NCBI Taxonomy" id="52904"/>
    <lineage>
        <taxon>Eukaryota</taxon>
        <taxon>Metazoa</taxon>
        <taxon>Chordata</taxon>
        <taxon>Craniata</taxon>
        <taxon>Vertebrata</taxon>
        <taxon>Euteleostomi</taxon>
        <taxon>Actinopterygii</taxon>
        <taxon>Neopterygii</taxon>
        <taxon>Teleostei</taxon>
        <taxon>Neoteleostei</taxon>
        <taxon>Acanthomorphata</taxon>
        <taxon>Carangaria</taxon>
        <taxon>Pleuronectiformes</taxon>
        <taxon>Pleuronectoidei</taxon>
        <taxon>Scophthalmidae</taxon>
        <taxon>Scophthalmus</taxon>
    </lineage>
</organism>
<name>A0A6A4T366_SCOMX</name>
<feature type="region of interest" description="Disordered" evidence="1">
    <location>
        <begin position="1"/>
        <end position="40"/>
    </location>
</feature>
<comment type="caution">
    <text evidence="2">The sequence shown here is derived from an EMBL/GenBank/DDBJ whole genome shotgun (WGS) entry which is preliminary data.</text>
</comment>